<dbReference type="InterPro" id="IPR029045">
    <property type="entry name" value="ClpP/crotonase-like_dom_sf"/>
</dbReference>
<dbReference type="Proteomes" id="UP000325081">
    <property type="component" value="Unassembled WGS sequence"/>
</dbReference>
<evidence type="ECO:0000313" key="9">
    <source>
        <dbReference type="Proteomes" id="UP000325081"/>
    </source>
</evidence>
<name>A0A5A7PC79_STRAF</name>
<comment type="similarity">
    <text evidence="1 7">Belongs to the peptidase S14 family.</text>
</comment>
<dbReference type="EMBL" id="BKCP01004339">
    <property type="protein sequence ID" value="GER30312.1"/>
    <property type="molecule type" value="Genomic_DNA"/>
</dbReference>
<dbReference type="Gene3D" id="3.90.226.10">
    <property type="entry name" value="2-enoyl-CoA Hydratase, Chain A, domain 1"/>
    <property type="match status" value="1"/>
</dbReference>
<accession>A0A5A7PC79</accession>
<dbReference type="InterPro" id="IPR023562">
    <property type="entry name" value="ClpP/TepA"/>
</dbReference>
<evidence type="ECO:0000313" key="8">
    <source>
        <dbReference type="EMBL" id="GER30312.1"/>
    </source>
</evidence>
<evidence type="ECO:0000256" key="5">
    <source>
        <dbReference type="ARBA" id="ARBA00034021"/>
    </source>
</evidence>
<dbReference type="SUPFAM" id="SSF52096">
    <property type="entry name" value="ClpP/crotonase"/>
    <property type="match status" value="1"/>
</dbReference>
<dbReference type="GO" id="GO:0009532">
    <property type="term" value="C:plastid stroma"/>
    <property type="evidence" value="ECO:0007669"/>
    <property type="project" value="UniProtKB-ARBA"/>
</dbReference>
<dbReference type="InterPro" id="IPR033135">
    <property type="entry name" value="ClpP_His_AS"/>
</dbReference>
<comment type="caution">
    <text evidence="8">The sequence shown here is derived from an EMBL/GenBank/DDBJ whole genome shotgun (WGS) entry which is preliminary data.</text>
</comment>
<dbReference type="PANTHER" id="PTHR10381">
    <property type="entry name" value="ATP-DEPENDENT CLP PROTEASE PROTEOLYTIC SUBUNIT"/>
    <property type="match status" value="1"/>
</dbReference>
<dbReference type="PRINTS" id="PR00127">
    <property type="entry name" value="CLPPROTEASEP"/>
</dbReference>
<feature type="non-terminal residue" evidence="8">
    <location>
        <position position="1"/>
    </location>
</feature>
<keyword evidence="9" id="KW-1185">Reference proteome</keyword>
<dbReference type="GO" id="GO:0051117">
    <property type="term" value="F:ATPase binding"/>
    <property type="evidence" value="ECO:0007669"/>
    <property type="project" value="TreeGrafter"/>
</dbReference>
<evidence type="ECO:0000256" key="2">
    <source>
        <dbReference type="ARBA" id="ARBA00022670"/>
    </source>
</evidence>
<dbReference type="InterPro" id="IPR001907">
    <property type="entry name" value="ClpP"/>
</dbReference>
<gene>
    <name evidence="8" type="ORF">STAS_06254</name>
</gene>
<comment type="catalytic activity">
    <reaction evidence="5 6">
        <text>Hydrolysis of proteins to small peptides in the presence of ATP and magnesium. alpha-casein is the usual test substrate. In the absence of ATP, only oligopeptides shorter than five residues are hydrolyzed (such as succinyl-Leu-Tyr-|-NHMec, and Leu-Tyr-Leu-|-Tyr-Trp, in which cleavage of the -Tyr-|-Leu- and -Tyr-|-Trp bonds also occurs).</text>
        <dbReference type="EC" id="3.4.21.92"/>
    </reaction>
</comment>
<keyword evidence="2 8" id="KW-0645">Protease</keyword>
<organism evidence="8 9">
    <name type="scientific">Striga asiatica</name>
    <name type="common">Asiatic witchweed</name>
    <name type="synonym">Buchnera asiatica</name>
    <dbReference type="NCBI Taxonomy" id="4170"/>
    <lineage>
        <taxon>Eukaryota</taxon>
        <taxon>Viridiplantae</taxon>
        <taxon>Streptophyta</taxon>
        <taxon>Embryophyta</taxon>
        <taxon>Tracheophyta</taxon>
        <taxon>Spermatophyta</taxon>
        <taxon>Magnoliopsida</taxon>
        <taxon>eudicotyledons</taxon>
        <taxon>Gunneridae</taxon>
        <taxon>Pentapetalae</taxon>
        <taxon>asterids</taxon>
        <taxon>lamiids</taxon>
        <taxon>Lamiales</taxon>
        <taxon>Orobanchaceae</taxon>
        <taxon>Buchnereae</taxon>
        <taxon>Striga</taxon>
    </lineage>
</organism>
<dbReference type="Pfam" id="PF00574">
    <property type="entry name" value="CLP_protease"/>
    <property type="match status" value="1"/>
</dbReference>
<evidence type="ECO:0000256" key="7">
    <source>
        <dbReference type="RuleBase" id="RU003567"/>
    </source>
</evidence>
<proteinExistence type="inferred from homology"/>
<dbReference type="GO" id="GO:0009368">
    <property type="term" value="C:endopeptidase Clp complex"/>
    <property type="evidence" value="ECO:0007669"/>
    <property type="project" value="TreeGrafter"/>
</dbReference>
<evidence type="ECO:0000256" key="4">
    <source>
        <dbReference type="ARBA" id="ARBA00022825"/>
    </source>
</evidence>
<keyword evidence="3" id="KW-0378">Hydrolase</keyword>
<feature type="active site" evidence="6">
    <location>
        <position position="148"/>
    </location>
</feature>
<dbReference type="GO" id="GO:0004252">
    <property type="term" value="F:serine-type endopeptidase activity"/>
    <property type="evidence" value="ECO:0007669"/>
    <property type="project" value="UniProtKB-EC"/>
</dbReference>
<evidence type="ECO:0000256" key="1">
    <source>
        <dbReference type="ARBA" id="ARBA00007039"/>
    </source>
</evidence>
<protein>
    <recommendedName>
        <fullName evidence="7">ATP-dependent Clp protease proteolytic subunit</fullName>
    </recommendedName>
</protein>
<dbReference type="PANTHER" id="PTHR10381:SF24">
    <property type="entry name" value="ATP-DEPENDENT CLP PROTEASE PROTEOLYTIC SUBUNIT 4, CHLOROPLASTIC"/>
    <property type="match status" value="1"/>
</dbReference>
<dbReference type="AlphaFoldDB" id="A0A5A7PC79"/>
<sequence length="253" mass="27529">PLRCSSTASFRHQTLTSPPPGYLLPHISASAAQSPFASIRSDGDIIGLLLKERIMFLGNEIDDFVADAIVSQMLLLDAQNPNKDIRLFINSPGGTLSSTMAIFDVLRLVRSDVSTIALGSSASTASIILAGGTKGKRFAMPSTRIMIHQPLGSISGPAFDVEVQAREITHNRENVIRIYSEITGRPYKQVEEEIDRDKYMSPIEAVEYGIIDGIIDRDSIIPLVPVLEGVKASAFNIEEVSEDPKKLPTPENP</sequence>
<dbReference type="OrthoDB" id="2017408at2759"/>
<dbReference type="HAMAP" id="MF_00444">
    <property type="entry name" value="ClpP"/>
    <property type="match status" value="1"/>
</dbReference>
<dbReference type="PROSITE" id="PS00382">
    <property type="entry name" value="CLP_PROTEASE_HIS"/>
    <property type="match status" value="1"/>
</dbReference>
<reference evidence="9" key="1">
    <citation type="journal article" date="2019" name="Curr. Biol.">
        <title>Genome Sequence of Striga asiatica Provides Insight into the Evolution of Plant Parasitism.</title>
        <authorList>
            <person name="Yoshida S."/>
            <person name="Kim S."/>
            <person name="Wafula E.K."/>
            <person name="Tanskanen J."/>
            <person name="Kim Y.M."/>
            <person name="Honaas L."/>
            <person name="Yang Z."/>
            <person name="Spallek T."/>
            <person name="Conn C.E."/>
            <person name="Ichihashi Y."/>
            <person name="Cheong K."/>
            <person name="Cui S."/>
            <person name="Der J.P."/>
            <person name="Gundlach H."/>
            <person name="Jiao Y."/>
            <person name="Hori C."/>
            <person name="Ishida J.K."/>
            <person name="Kasahara H."/>
            <person name="Kiba T."/>
            <person name="Kim M.S."/>
            <person name="Koo N."/>
            <person name="Laohavisit A."/>
            <person name="Lee Y.H."/>
            <person name="Lumba S."/>
            <person name="McCourt P."/>
            <person name="Mortimer J.C."/>
            <person name="Mutuku J.M."/>
            <person name="Nomura T."/>
            <person name="Sasaki-Sekimoto Y."/>
            <person name="Seto Y."/>
            <person name="Wang Y."/>
            <person name="Wakatake T."/>
            <person name="Sakakibara H."/>
            <person name="Demura T."/>
            <person name="Yamaguchi S."/>
            <person name="Yoneyama K."/>
            <person name="Manabe R.I."/>
            <person name="Nelson D.C."/>
            <person name="Schulman A.H."/>
            <person name="Timko M.P."/>
            <person name="dePamphilis C.W."/>
            <person name="Choi D."/>
            <person name="Shirasu K."/>
        </authorList>
    </citation>
    <scope>NUCLEOTIDE SEQUENCE [LARGE SCALE GENOMIC DNA]</scope>
    <source>
        <strain evidence="9">cv. UVA1</strain>
    </source>
</reference>
<dbReference type="GO" id="GO:0004176">
    <property type="term" value="F:ATP-dependent peptidase activity"/>
    <property type="evidence" value="ECO:0007669"/>
    <property type="project" value="InterPro"/>
</dbReference>
<evidence type="ECO:0000256" key="3">
    <source>
        <dbReference type="ARBA" id="ARBA00022801"/>
    </source>
</evidence>
<dbReference type="GO" id="GO:0006515">
    <property type="term" value="P:protein quality control for misfolded or incompletely synthesized proteins"/>
    <property type="evidence" value="ECO:0007669"/>
    <property type="project" value="TreeGrafter"/>
</dbReference>
<dbReference type="CDD" id="cd07017">
    <property type="entry name" value="S14_ClpP_2"/>
    <property type="match status" value="1"/>
</dbReference>
<evidence type="ECO:0000256" key="6">
    <source>
        <dbReference type="PROSITE-ProRule" id="PRU10086"/>
    </source>
</evidence>
<keyword evidence="4" id="KW-0720">Serine protease</keyword>